<reference evidence="1 2" key="1">
    <citation type="submission" date="2019-04" db="EMBL/GenBank/DDBJ databases">
        <title>High contiguity whole genome sequence and gene annotation resource for two Venturia nashicola isolates.</title>
        <authorList>
            <person name="Prokchorchik M."/>
            <person name="Won K."/>
            <person name="Lee Y."/>
            <person name="Choi E.D."/>
            <person name="Segonzac C."/>
            <person name="Sohn K.H."/>
        </authorList>
    </citation>
    <scope>NUCLEOTIDE SEQUENCE [LARGE SCALE GENOMIC DNA]</scope>
    <source>
        <strain evidence="1 2">PRI2</strain>
    </source>
</reference>
<dbReference type="AlphaFoldDB" id="A0A4Z1P4V3"/>
<evidence type="ECO:0000313" key="2">
    <source>
        <dbReference type="Proteomes" id="UP000298493"/>
    </source>
</evidence>
<proteinExistence type="predicted"/>
<accession>A0A4Z1P4V3</accession>
<dbReference type="EMBL" id="SNSC02000012">
    <property type="protein sequence ID" value="TID19383.1"/>
    <property type="molecule type" value="Genomic_DNA"/>
</dbReference>
<comment type="caution">
    <text evidence="1">The sequence shown here is derived from an EMBL/GenBank/DDBJ whole genome shotgun (WGS) entry which is preliminary data.</text>
</comment>
<gene>
    <name evidence="1" type="ORF">E6O75_ATG06721</name>
</gene>
<organism evidence="1 2">
    <name type="scientific">Venturia nashicola</name>
    <dbReference type="NCBI Taxonomy" id="86259"/>
    <lineage>
        <taxon>Eukaryota</taxon>
        <taxon>Fungi</taxon>
        <taxon>Dikarya</taxon>
        <taxon>Ascomycota</taxon>
        <taxon>Pezizomycotina</taxon>
        <taxon>Dothideomycetes</taxon>
        <taxon>Pleosporomycetidae</taxon>
        <taxon>Venturiales</taxon>
        <taxon>Venturiaceae</taxon>
        <taxon>Venturia</taxon>
    </lineage>
</organism>
<name>A0A4Z1P4V3_9PEZI</name>
<protein>
    <submittedName>
        <fullName evidence="1">Uncharacterized protein</fullName>
    </submittedName>
</protein>
<sequence length="168" mass="17903">MIFKIEYVSEGGRVLGAAEKQLELKQQRHVMVPGGWAFHFLSGISSCDPSLMESRPINNCVELTLIASTGSYPSPTIELNSAGISLIKLPPLAVMVLLKPSMVAAPKTILSGKLLVGLVSWKSRNWISKPSLVGTVEISQAPAFTAALGVVPAMLEKNATDFATSELP</sequence>
<dbReference type="Proteomes" id="UP000298493">
    <property type="component" value="Unassembled WGS sequence"/>
</dbReference>
<keyword evidence="2" id="KW-1185">Reference proteome</keyword>
<evidence type="ECO:0000313" key="1">
    <source>
        <dbReference type="EMBL" id="TID19383.1"/>
    </source>
</evidence>